<comment type="subcellular location">
    <subcellularLocation>
        <location evidence="1">Cytoplasm</location>
        <location evidence="1">Cytoskeleton</location>
        <location evidence="1">Cilium basal body</location>
    </subcellularLocation>
    <subcellularLocation>
        <location evidence="2">Cytoplasm</location>
        <location evidence="2">Cytoskeleton</location>
        <location evidence="2">Microtubule organizing center</location>
        <location evidence="2">Centrosome</location>
        <location evidence="2">Centriolar satellite</location>
    </subcellularLocation>
</comment>
<evidence type="ECO:0000256" key="9">
    <source>
        <dbReference type="ARBA" id="ARBA00041518"/>
    </source>
</evidence>
<evidence type="ECO:0000256" key="3">
    <source>
        <dbReference type="ARBA" id="ARBA00022490"/>
    </source>
</evidence>
<evidence type="ECO:0000256" key="8">
    <source>
        <dbReference type="ARBA" id="ARBA00040683"/>
    </source>
</evidence>
<comment type="caution">
    <text evidence="13">The sequence shown here is derived from an EMBL/GenBank/DDBJ whole genome shotgun (WGS) entry which is preliminary data.</text>
</comment>
<evidence type="ECO:0000313" key="13">
    <source>
        <dbReference type="EMBL" id="NXC50550.1"/>
    </source>
</evidence>
<dbReference type="GO" id="GO:0034451">
    <property type="term" value="C:centriolar satellite"/>
    <property type="evidence" value="ECO:0007669"/>
    <property type="project" value="UniProtKB-SubCell"/>
</dbReference>
<feature type="coiled-coil region" evidence="11">
    <location>
        <begin position="151"/>
        <end position="203"/>
    </location>
</feature>
<comment type="similarity">
    <text evidence="7">Belongs to the CCDC61 family.</text>
</comment>
<evidence type="ECO:0000256" key="2">
    <source>
        <dbReference type="ARBA" id="ARBA00004607"/>
    </source>
</evidence>
<proteinExistence type="inferred from homology"/>
<dbReference type="EMBL" id="WBMW01006050">
    <property type="protein sequence ID" value="NXC50550.1"/>
    <property type="molecule type" value="Genomic_DNA"/>
</dbReference>
<dbReference type="PANTHER" id="PTHR22691:SF1">
    <property type="entry name" value="CENTROSOMAL PROTEIN CCDC61"/>
    <property type="match status" value="1"/>
</dbReference>
<keyword evidence="4 11" id="KW-0175">Coiled coil</keyword>
<dbReference type="CDD" id="cd22284">
    <property type="entry name" value="HD_CCDC61_N"/>
    <property type="match status" value="1"/>
</dbReference>
<evidence type="ECO:0000256" key="11">
    <source>
        <dbReference type="SAM" id="Coils"/>
    </source>
</evidence>
<dbReference type="Proteomes" id="UP000613066">
    <property type="component" value="Unassembled WGS sequence"/>
</dbReference>
<accession>A0A851PF91</accession>
<keyword evidence="14" id="KW-1185">Reference proteome</keyword>
<dbReference type="PANTHER" id="PTHR22691">
    <property type="entry name" value="YEAST SPT2-RELATED"/>
    <property type="match status" value="1"/>
</dbReference>
<feature type="non-terminal residue" evidence="13">
    <location>
        <position position="404"/>
    </location>
</feature>
<reference evidence="13" key="1">
    <citation type="submission" date="2019-09" db="EMBL/GenBank/DDBJ databases">
        <title>Bird 10,000 Genomes (B10K) Project - Family phase.</title>
        <authorList>
            <person name="Zhang G."/>
        </authorList>
    </citation>
    <scope>NUCLEOTIDE SEQUENCE</scope>
    <source>
        <strain evidence="13">B10K-DU-001-08</strain>
        <tissue evidence="13">Muscle</tissue>
    </source>
</reference>
<gene>
    <name evidence="13" type="primary">Ccdc61</name>
    <name evidence="13" type="ORF">PENPIL_R04553</name>
</gene>
<keyword evidence="6" id="KW-0966">Cell projection</keyword>
<protein>
    <recommendedName>
        <fullName evidence="8">Centrosomal protein CCDC61</fullName>
    </recommendedName>
    <alternativeName>
        <fullName evidence="9">Coiled-coil domain-containing protein 61</fullName>
    </alternativeName>
    <alternativeName>
        <fullName evidence="10">VFL3 homolog</fullName>
    </alternativeName>
</protein>
<evidence type="ECO:0000256" key="10">
    <source>
        <dbReference type="ARBA" id="ARBA00042326"/>
    </source>
</evidence>
<name>A0A851PF91_9GALL</name>
<evidence type="ECO:0000256" key="6">
    <source>
        <dbReference type="ARBA" id="ARBA00023273"/>
    </source>
</evidence>
<keyword evidence="5" id="KW-0206">Cytoskeleton</keyword>
<dbReference type="GO" id="GO:0036064">
    <property type="term" value="C:ciliary basal body"/>
    <property type="evidence" value="ECO:0007669"/>
    <property type="project" value="TreeGrafter"/>
</dbReference>
<feature type="compositionally biased region" description="Low complexity" evidence="12">
    <location>
        <begin position="350"/>
        <end position="361"/>
    </location>
</feature>
<feature type="compositionally biased region" description="Basic and acidic residues" evidence="12">
    <location>
        <begin position="362"/>
        <end position="375"/>
    </location>
</feature>
<sequence length="404" mass="45209">MEEPRHLQASCFFRGEEHGVRLSVSRAALEVEVEECCSTERWRGRFDAASIEDLTHKTGNFKQFGIFCSMLEAALLKSSEAVSLELLTYGDLETLRCRKAGAAARISPSTLPLSNKRYLILIYCVEFDRIHYPLPLPYAGVADSATLRCLVRDQRDELSRLRDELQRAQEEAWRLEDMRLQERARHQQEQRQLTKELTEARAAERMLRARVKTLTAELAVCRKGRSTSTMALAPSQDRHRTASRHSRSSSSQGHLPPRSPSPAGSRLPRFDPTAFVRARKQKRQETELRRQQPWCGVSSSGDNSRRSHRRSSSVGSSQSRRSVVSSGSETDACPQPCRGTRGPSTQRPLSTSSCNSTGTTSHLDRGHKQHGKENVGEEPSAALSAIDARLQALQVYVSALGTHM</sequence>
<evidence type="ECO:0000256" key="1">
    <source>
        <dbReference type="ARBA" id="ARBA00004120"/>
    </source>
</evidence>
<dbReference type="AlphaFoldDB" id="A0A851PF91"/>
<feature type="non-terminal residue" evidence="13">
    <location>
        <position position="1"/>
    </location>
</feature>
<dbReference type="OrthoDB" id="568137at2759"/>
<evidence type="ECO:0000256" key="5">
    <source>
        <dbReference type="ARBA" id="ARBA00023212"/>
    </source>
</evidence>
<evidence type="ECO:0000256" key="12">
    <source>
        <dbReference type="SAM" id="MobiDB-lite"/>
    </source>
</evidence>
<evidence type="ECO:0000313" key="14">
    <source>
        <dbReference type="Proteomes" id="UP000613066"/>
    </source>
</evidence>
<dbReference type="InterPro" id="IPR049733">
    <property type="entry name" value="CCDC61_N"/>
</dbReference>
<keyword evidence="3" id="KW-0963">Cytoplasm</keyword>
<evidence type="ECO:0000256" key="4">
    <source>
        <dbReference type="ARBA" id="ARBA00023054"/>
    </source>
</evidence>
<organism evidence="13 14">
    <name type="scientific">Penelope pileata</name>
    <dbReference type="NCBI Taxonomy" id="1118817"/>
    <lineage>
        <taxon>Eukaryota</taxon>
        <taxon>Metazoa</taxon>
        <taxon>Chordata</taxon>
        <taxon>Craniata</taxon>
        <taxon>Vertebrata</taxon>
        <taxon>Euteleostomi</taxon>
        <taxon>Archelosauria</taxon>
        <taxon>Archosauria</taxon>
        <taxon>Dinosauria</taxon>
        <taxon>Saurischia</taxon>
        <taxon>Theropoda</taxon>
        <taxon>Coelurosauria</taxon>
        <taxon>Aves</taxon>
        <taxon>Neognathae</taxon>
        <taxon>Galloanserae</taxon>
        <taxon>Galliformes</taxon>
        <taxon>Cracidae</taxon>
        <taxon>Penelope</taxon>
    </lineage>
</organism>
<evidence type="ECO:0000256" key="7">
    <source>
        <dbReference type="ARBA" id="ARBA00038217"/>
    </source>
</evidence>
<feature type="region of interest" description="Disordered" evidence="12">
    <location>
        <begin position="227"/>
        <end position="380"/>
    </location>
</feature>
<feature type="compositionally biased region" description="Low complexity" evidence="12">
    <location>
        <begin position="312"/>
        <end position="328"/>
    </location>
</feature>